<feature type="transmembrane region" description="Helical" evidence="17">
    <location>
        <begin position="69"/>
        <end position="94"/>
    </location>
</feature>
<dbReference type="SMART" id="SM00382">
    <property type="entry name" value="AAA"/>
    <property type="match status" value="1"/>
</dbReference>
<dbReference type="GO" id="GO:0007059">
    <property type="term" value="P:chromosome segregation"/>
    <property type="evidence" value="ECO:0007669"/>
    <property type="project" value="UniProtKB-KW"/>
</dbReference>
<dbReference type="InterPro" id="IPR027417">
    <property type="entry name" value="P-loop_NTPase"/>
</dbReference>
<dbReference type="InterPro" id="IPR018541">
    <property type="entry name" value="Ftsk_gamma"/>
</dbReference>
<keyword evidence="6 15" id="KW-0547">Nucleotide-binding</keyword>
<dbReference type="InterPro" id="IPR003593">
    <property type="entry name" value="AAA+_ATPase"/>
</dbReference>
<proteinExistence type="inferred from homology"/>
<evidence type="ECO:0000256" key="4">
    <source>
        <dbReference type="ARBA" id="ARBA00022618"/>
    </source>
</evidence>
<evidence type="ECO:0000256" key="10">
    <source>
        <dbReference type="ARBA" id="ARBA00023125"/>
    </source>
</evidence>
<comment type="subcellular location">
    <subcellularLocation>
        <location evidence="1">Cell membrane</location>
        <topology evidence="1">Multi-pass membrane protein</topology>
    </subcellularLocation>
</comment>
<dbReference type="InterPro" id="IPR036390">
    <property type="entry name" value="WH_DNA-bd_sf"/>
</dbReference>
<evidence type="ECO:0000256" key="6">
    <source>
        <dbReference type="ARBA" id="ARBA00022741"/>
    </source>
</evidence>
<keyword evidence="5 17" id="KW-0812">Transmembrane</keyword>
<feature type="transmembrane region" description="Helical" evidence="17">
    <location>
        <begin position="106"/>
        <end position="125"/>
    </location>
</feature>
<dbReference type="Gene3D" id="1.10.10.10">
    <property type="entry name" value="Winged helix-like DNA-binding domain superfamily/Winged helix DNA-binding domain"/>
    <property type="match status" value="1"/>
</dbReference>
<dbReference type="PANTHER" id="PTHR22683:SF41">
    <property type="entry name" value="DNA TRANSLOCASE FTSK"/>
    <property type="match status" value="1"/>
</dbReference>
<feature type="region of interest" description="Disordered" evidence="16">
    <location>
        <begin position="1"/>
        <end position="20"/>
    </location>
</feature>
<keyword evidence="9 17" id="KW-1133">Transmembrane helix</keyword>
<comment type="function">
    <text evidence="13">Essential cell division protein that coordinates cell division and chromosome segregation. The N-terminus is involved in assembly of the cell-division machinery. The C-terminus functions as a DNA motor that moves dsDNA in an ATP-dependent manner towards the dif recombination site, which is located within the replication terminus region. Required for activation of the Xer recombinase, allowing activation of chromosome unlinking by recombination.</text>
</comment>
<reference evidence="19" key="1">
    <citation type="submission" date="2022-06" db="EMBL/GenBank/DDBJ databases">
        <title>Vallitalea longa sp. nov., an anaerobic bacterium isolated from marine sediment.</title>
        <authorList>
            <person name="Hirano S."/>
            <person name="Terahara T."/>
            <person name="Mori K."/>
            <person name="Hamada M."/>
            <person name="Matsumoto R."/>
            <person name="Kobayashi T."/>
        </authorList>
    </citation>
    <scope>NUCLEOTIDE SEQUENCE</scope>
    <source>
        <strain evidence="19">SH18-1</strain>
    </source>
</reference>
<evidence type="ECO:0000256" key="2">
    <source>
        <dbReference type="ARBA" id="ARBA00006474"/>
    </source>
</evidence>
<evidence type="ECO:0000256" key="11">
    <source>
        <dbReference type="ARBA" id="ARBA00023136"/>
    </source>
</evidence>
<dbReference type="Pfam" id="PF01580">
    <property type="entry name" value="FtsK_SpoIIIE"/>
    <property type="match status" value="1"/>
</dbReference>
<protein>
    <submittedName>
        <fullName evidence="19">DNA translocase FtsK</fullName>
    </submittedName>
</protein>
<evidence type="ECO:0000256" key="14">
    <source>
        <dbReference type="ARBA" id="ARBA00025923"/>
    </source>
</evidence>
<gene>
    <name evidence="19" type="primary">ftsK</name>
    <name evidence="19" type="ORF">SH1V18_42910</name>
</gene>
<dbReference type="RefSeq" id="WP_281819114.1">
    <property type="nucleotide sequence ID" value="NZ_BRLB01000021.1"/>
</dbReference>
<evidence type="ECO:0000256" key="9">
    <source>
        <dbReference type="ARBA" id="ARBA00022989"/>
    </source>
</evidence>
<dbReference type="InterPro" id="IPR025199">
    <property type="entry name" value="FtsK_4TM"/>
</dbReference>
<comment type="caution">
    <text evidence="19">The sequence shown here is derived from an EMBL/GenBank/DDBJ whole genome shotgun (WGS) entry which is preliminary data.</text>
</comment>
<dbReference type="GO" id="GO:0005886">
    <property type="term" value="C:plasma membrane"/>
    <property type="evidence" value="ECO:0007669"/>
    <property type="project" value="UniProtKB-SubCell"/>
</dbReference>
<evidence type="ECO:0000256" key="12">
    <source>
        <dbReference type="ARBA" id="ARBA00023306"/>
    </source>
</evidence>
<evidence type="ECO:0000256" key="5">
    <source>
        <dbReference type="ARBA" id="ARBA00022692"/>
    </source>
</evidence>
<dbReference type="AlphaFoldDB" id="A0A9W5YFH9"/>
<feature type="transmembrane region" description="Helical" evidence="17">
    <location>
        <begin position="167"/>
        <end position="191"/>
    </location>
</feature>
<evidence type="ECO:0000256" key="7">
    <source>
        <dbReference type="ARBA" id="ARBA00022829"/>
    </source>
</evidence>
<keyword evidence="3" id="KW-1003">Cell membrane</keyword>
<evidence type="ECO:0000256" key="15">
    <source>
        <dbReference type="PROSITE-ProRule" id="PRU00289"/>
    </source>
</evidence>
<dbReference type="GO" id="GO:0003677">
    <property type="term" value="F:DNA binding"/>
    <property type="evidence" value="ECO:0007669"/>
    <property type="project" value="UniProtKB-KW"/>
</dbReference>
<evidence type="ECO:0000256" key="17">
    <source>
        <dbReference type="SAM" id="Phobius"/>
    </source>
</evidence>
<dbReference type="InterPro" id="IPR036388">
    <property type="entry name" value="WH-like_DNA-bd_sf"/>
</dbReference>
<dbReference type="GO" id="GO:0051301">
    <property type="term" value="P:cell division"/>
    <property type="evidence" value="ECO:0007669"/>
    <property type="project" value="UniProtKB-KW"/>
</dbReference>
<dbReference type="Gene3D" id="3.30.980.40">
    <property type="match status" value="1"/>
</dbReference>
<keyword evidence="4" id="KW-0132">Cell division</keyword>
<evidence type="ECO:0000313" key="19">
    <source>
        <dbReference type="EMBL" id="GKX31811.1"/>
    </source>
</evidence>
<dbReference type="Pfam" id="PF13491">
    <property type="entry name" value="FtsK_4TM"/>
    <property type="match status" value="1"/>
</dbReference>
<organism evidence="19 20">
    <name type="scientific">Vallitalea longa</name>
    <dbReference type="NCBI Taxonomy" id="2936439"/>
    <lineage>
        <taxon>Bacteria</taxon>
        <taxon>Bacillati</taxon>
        <taxon>Bacillota</taxon>
        <taxon>Clostridia</taxon>
        <taxon>Lachnospirales</taxon>
        <taxon>Vallitaleaceae</taxon>
        <taxon>Vallitalea</taxon>
    </lineage>
</organism>
<feature type="domain" description="FtsK" evidence="18">
    <location>
        <begin position="457"/>
        <end position="649"/>
    </location>
</feature>
<evidence type="ECO:0000256" key="13">
    <source>
        <dbReference type="ARBA" id="ARBA00024986"/>
    </source>
</evidence>
<dbReference type="SUPFAM" id="SSF52540">
    <property type="entry name" value="P-loop containing nucleoside triphosphate hydrolases"/>
    <property type="match status" value="1"/>
</dbReference>
<dbReference type="InterPro" id="IPR002543">
    <property type="entry name" value="FtsK_dom"/>
</dbReference>
<dbReference type="SMART" id="SM00843">
    <property type="entry name" value="Ftsk_gamma"/>
    <property type="match status" value="1"/>
</dbReference>
<dbReference type="InterPro" id="IPR050206">
    <property type="entry name" value="FtsK/SpoIIIE/SftA"/>
</dbReference>
<comment type="subunit">
    <text evidence="14">Homohexamer. Forms a ring that surrounds DNA.</text>
</comment>
<keyword evidence="11 17" id="KW-0472">Membrane</keyword>
<keyword evidence="20" id="KW-1185">Reference proteome</keyword>
<evidence type="ECO:0000256" key="16">
    <source>
        <dbReference type="SAM" id="MobiDB-lite"/>
    </source>
</evidence>
<feature type="binding site" evidence="15">
    <location>
        <begin position="475"/>
        <end position="482"/>
    </location>
    <ligand>
        <name>ATP</name>
        <dbReference type="ChEBI" id="CHEBI:30616"/>
    </ligand>
</feature>
<dbReference type="CDD" id="cd01127">
    <property type="entry name" value="TrwB_TraG_TraD_VirD4"/>
    <property type="match status" value="1"/>
</dbReference>
<dbReference type="Gene3D" id="3.40.50.300">
    <property type="entry name" value="P-loop containing nucleotide triphosphate hydrolases"/>
    <property type="match status" value="1"/>
</dbReference>
<dbReference type="EMBL" id="BRLB01000021">
    <property type="protein sequence ID" value="GKX31811.1"/>
    <property type="molecule type" value="Genomic_DNA"/>
</dbReference>
<dbReference type="SUPFAM" id="SSF46785">
    <property type="entry name" value="Winged helix' DNA-binding domain"/>
    <property type="match status" value="1"/>
</dbReference>
<dbReference type="GO" id="GO:0005524">
    <property type="term" value="F:ATP binding"/>
    <property type="evidence" value="ECO:0007669"/>
    <property type="project" value="UniProtKB-UniRule"/>
</dbReference>
<evidence type="ECO:0000256" key="8">
    <source>
        <dbReference type="ARBA" id="ARBA00022840"/>
    </source>
</evidence>
<accession>A0A9W5YFH9</accession>
<sequence length="803" mass="88721">MAPKKKTSTKSTSKKTTTKKRTSKKKDDDLILNDLKYEIIALIFFAFSLLMFVSVYLDKAGALGRIINNVFFGLFGVSSYLIPILIFLASFFKIFNKGNKLLNNRIYLSCILLLTISIFSHVIYIKGVQIIKVSGLNGLLPALANYYKLSTTRVSGGYLGGLFGDLLILFIGKIGTYILLVLIFIILIILLTQKSLFKLLKSIGIKVKDGSKNAIEKTREARETMIKEYDSTEEVNSKKEKVSFLSKVSLSIDDKPVEDFLEEDKENDIKEKKEEVVHKAIEEKYVPPKNDVKSSKVYDDKEKNVETGIIIEEDTQAEKVEYKFPAIDLLKKNPLSGNKGSKSAILKNADKLEKTLESFGVRAKVLNVSCGPTVTRYELQPEQGVKVSKIVSLSDDIALNLAASGIRIEAPIPGKSAVGIEVPNKEVSSVFLREVIDTNEFKQFPSNVAFALGKDIAGKVIVADIARMPHMLIAGATGSGKSVCINTLITSIIYKSTPEQVKLVMIDPKVVELSVYNGIPHLLIPVVTDPKKAAGALNWAVSEMSDRYKLFAASNVRDVKGYNKLVAKNGEGTTLPHIIIIVDELADLMMVAPNDVEDAICRLAQMARAAGIHLIIATQRPSVDVITGLIKANIPSRIAFSVSSGTDSRTIIDMNGAEKLLGKGDMLFYPVGIQKPLRVQGAFISDKEVEHIVEFLKESQKTIYNDKIMKQISSGKSVLNKQADKDDYYNDALELVIEKQKASASMIQRRFRVGYNRAARIVDQLHESGIVGGEEGSKPRKVLITKEEYEEMKNQASATSEDK</sequence>
<comment type="similarity">
    <text evidence="2">Belongs to the FtsK/SpoIIIE/SftA family.</text>
</comment>
<dbReference type="InterPro" id="IPR041027">
    <property type="entry name" value="FtsK_alpha"/>
</dbReference>
<keyword evidence="7" id="KW-0159">Chromosome partition</keyword>
<feature type="transmembrane region" description="Helical" evidence="17">
    <location>
        <begin position="39"/>
        <end position="57"/>
    </location>
</feature>
<dbReference type="Pfam" id="PF09397">
    <property type="entry name" value="FtsK_gamma"/>
    <property type="match status" value="1"/>
</dbReference>
<dbReference type="Pfam" id="PF17854">
    <property type="entry name" value="FtsK_alpha"/>
    <property type="match status" value="1"/>
</dbReference>
<keyword evidence="8 15" id="KW-0067">ATP-binding</keyword>
<evidence type="ECO:0000259" key="18">
    <source>
        <dbReference type="PROSITE" id="PS50901"/>
    </source>
</evidence>
<name>A0A9W5YFH9_9FIRM</name>
<dbReference type="PROSITE" id="PS50901">
    <property type="entry name" value="FTSK"/>
    <property type="match status" value="1"/>
</dbReference>
<keyword evidence="12" id="KW-0131">Cell cycle</keyword>
<evidence type="ECO:0000256" key="1">
    <source>
        <dbReference type="ARBA" id="ARBA00004651"/>
    </source>
</evidence>
<keyword evidence="10" id="KW-0238">DNA-binding</keyword>
<dbReference type="PANTHER" id="PTHR22683">
    <property type="entry name" value="SPORULATION PROTEIN RELATED"/>
    <property type="match status" value="1"/>
</dbReference>
<evidence type="ECO:0000256" key="3">
    <source>
        <dbReference type="ARBA" id="ARBA00022475"/>
    </source>
</evidence>
<evidence type="ECO:0000313" key="20">
    <source>
        <dbReference type="Proteomes" id="UP001144256"/>
    </source>
</evidence>
<dbReference type="Proteomes" id="UP001144256">
    <property type="component" value="Unassembled WGS sequence"/>
</dbReference>